<protein>
    <submittedName>
        <fullName evidence="1">Carboxypeptidase-like regulatory domain-containing protein</fullName>
    </submittedName>
</protein>
<keyword evidence="2" id="KW-1185">Reference proteome</keyword>
<organism evidence="1 2">
    <name type="scientific">Mangrovivirga halotolerans</name>
    <dbReference type="NCBI Taxonomy" id="2993936"/>
    <lineage>
        <taxon>Bacteria</taxon>
        <taxon>Pseudomonadati</taxon>
        <taxon>Bacteroidota</taxon>
        <taxon>Cytophagia</taxon>
        <taxon>Cytophagales</taxon>
        <taxon>Mangrovivirgaceae</taxon>
        <taxon>Mangrovivirga</taxon>
    </lineage>
</organism>
<gene>
    <name evidence="1" type="ORF">OO013_15680</name>
</gene>
<name>A0ABT3RVD7_9BACT</name>
<accession>A0ABT3RVD7</accession>
<evidence type="ECO:0000313" key="2">
    <source>
        <dbReference type="Proteomes" id="UP001209885"/>
    </source>
</evidence>
<dbReference type="PROSITE" id="PS51257">
    <property type="entry name" value="PROKAR_LIPOPROTEIN"/>
    <property type="match status" value="1"/>
</dbReference>
<dbReference type="RefSeq" id="WP_266057875.1">
    <property type="nucleotide sequence ID" value="NZ_JAPFQN010000009.1"/>
</dbReference>
<sequence>MKYTINLFFILCLTFSSCDCRYQLSGVVLDQRSGNPIESVAIGKTDTADLDNPFNRKTITTKNGSYEISGVAGSCNEITMYFTKTGYTTEKITLQNNSTDTIFLQPTSEQKAELFDLNKDFDIVDLQKSNDYPSSDTDTAKCEKWTLSKAEIKKIINESKPINGPEWHHLFGHYPCSIDGILIQNSAEYDYSINSGAWLTISSSDTTLMFGSFKEENNKYFLDSAWSEEEMEGNE</sequence>
<proteinExistence type="predicted"/>
<dbReference type="Proteomes" id="UP001209885">
    <property type="component" value="Unassembled WGS sequence"/>
</dbReference>
<dbReference type="Gene3D" id="2.60.40.1120">
    <property type="entry name" value="Carboxypeptidase-like, regulatory domain"/>
    <property type="match status" value="1"/>
</dbReference>
<dbReference type="SUPFAM" id="SSF49464">
    <property type="entry name" value="Carboxypeptidase regulatory domain-like"/>
    <property type="match status" value="1"/>
</dbReference>
<evidence type="ECO:0000313" key="1">
    <source>
        <dbReference type="EMBL" id="MCX2745318.1"/>
    </source>
</evidence>
<dbReference type="EMBL" id="JAPFQN010000009">
    <property type="protein sequence ID" value="MCX2745318.1"/>
    <property type="molecule type" value="Genomic_DNA"/>
</dbReference>
<dbReference type="InterPro" id="IPR008969">
    <property type="entry name" value="CarboxyPept-like_regulatory"/>
</dbReference>
<reference evidence="1 2" key="1">
    <citation type="submission" date="2022-11" db="EMBL/GenBank/DDBJ databases">
        <title>The characterization of three novel Bacteroidetes species and genomic analysis of their roles in tidal elemental geochemical cycles.</title>
        <authorList>
            <person name="Ma K."/>
        </authorList>
    </citation>
    <scope>NUCLEOTIDE SEQUENCE [LARGE SCALE GENOMIC DNA]</scope>
    <source>
        <strain evidence="1 2">M17</strain>
    </source>
</reference>
<comment type="caution">
    <text evidence="1">The sequence shown here is derived from an EMBL/GenBank/DDBJ whole genome shotgun (WGS) entry which is preliminary data.</text>
</comment>